<dbReference type="RefSeq" id="XP_016588021.1">
    <property type="nucleotide sequence ID" value="XM_016735950.1"/>
</dbReference>
<reference evidence="8 9" key="1">
    <citation type="journal article" date="2014" name="BMC Genomics">
        <title>Comparative genomics of the major fungal agents of human and animal Sporotrichosis: Sporothrix schenckii and Sporothrix brasiliensis.</title>
        <authorList>
            <person name="Teixeira M.M."/>
            <person name="de Almeida L.G."/>
            <person name="Kubitschek-Barreira P."/>
            <person name="Alves F.L."/>
            <person name="Kioshima E.S."/>
            <person name="Abadio A.K."/>
            <person name="Fernandes L."/>
            <person name="Derengowski L.S."/>
            <person name="Ferreira K.S."/>
            <person name="Souza R.C."/>
            <person name="Ruiz J.C."/>
            <person name="de Andrade N.C."/>
            <person name="Paes H.C."/>
            <person name="Nicola A.M."/>
            <person name="Albuquerque P."/>
            <person name="Gerber A.L."/>
            <person name="Martins V.P."/>
            <person name="Peconick L.D."/>
            <person name="Neto A.V."/>
            <person name="Chaucanez C.B."/>
            <person name="Silva P.A."/>
            <person name="Cunha O.L."/>
            <person name="de Oliveira F.F."/>
            <person name="dos Santos T.C."/>
            <person name="Barros A.L."/>
            <person name="Soares M.A."/>
            <person name="de Oliveira L.M."/>
            <person name="Marini M.M."/>
            <person name="Villalobos-Duno H."/>
            <person name="Cunha M.M."/>
            <person name="de Hoog S."/>
            <person name="da Silveira J.F."/>
            <person name="Henrissat B."/>
            <person name="Nino-Vega G.A."/>
            <person name="Cisalpino P.S."/>
            <person name="Mora-Montes H.M."/>
            <person name="Almeida S.R."/>
            <person name="Stajich J.E."/>
            <person name="Lopes-Bezerra L.M."/>
            <person name="Vasconcelos A.T."/>
            <person name="Felipe M.S."/>
        </authorList>
    </citation>
    <scope>NUCLEOTIDE SEQUENCE [LARGE SCALE GENOMIC DNA]</scope>
    <source>
        <strain evidence="8 9">1099-18</strain>
    </source>
</reference>
<evidence type="ECO:0000259" key="7">
    <source>
        <dbReference type="Pfam" id="PF01266"/>
    </source>
</evidence>
<keyword evidence="3" id="KW-0285">Flavoprotein</keyword>
<evidence type="ECO:0000256" key="5">
    <source>
        <dbReference type="ARBA" id="ARBA00023002"/>
    </source>
</evidence>
<dbReference type="EMBL" id="AXCR01000007">
    <property type="protein sequence ID" value="KJR85345.1"/>
    <property type="molecule type" value="Genomic_DNA"/>
</dbReference>
<comment type="similarity">
    <text evidence="2">Belongs to the DAMOX/DASOX family.</text>
</comment>
<dbReference type="Gene3D" id="3.30.9.10">
    <property type="entry name" value="D-Amino Acid Oxidase, subunit A, domain 2"/>
    <property type="match status" value="1"/>
</dbReference>
<protein>
    <submittedName>
        <fullName evidence="8">D-amino-acid oxidase</fullName>
    </submittedName>
</protein>
<dbReference type="GO" id="GO:0019478">
    <property type="term" value="P:D-amino acid catabolic process"/>
    <property type="evidence" value="ECO:0007669"/>
    <property type="project" value="TreeGrafter"/>
</dbReference>
<keyword evidence="5" id="KW-0560">Oxidoreductase</keyword>
<comment type="caution">
    <text evidence="8">The sequence shown here is derived from an EMBL/GenBank/DDBJ whole genome shotgun (WGS) entry which is preliminary data.</text>
</comment>
<feature type="binding site" evidence="6">
    <location>
        <position position="231"/>
    </location>
    <ligand>
        <name>D-dopa</name>
        <dbReference type="ChEBI" id="CHEBI:149689"/>
    </ligand>
</feature>
<dbReference type="GO" id="GO:0071949">
    <property type="term" value="F:FAD binding"/>
    <property type="evidence" value="ECO:0007669"/>
    <property type="project" value="InterPro"/>
</dbReference>
<gene>
    <name evidence="8" type="ORF">SPSK_09377</name>
</gene>
<dbReference type="GO" id="GO:0005737">
    <property type="term" value="C:cytoplasm"/>
    <property type="evidence" value="ECO:0007669"/>
    <property type="project" value="TreeGrafter"/>
</dbReference>
<dbReference type="AlphaFoldDB" id="A0A0F2M947"/>
<evidence type="ECO:0000256" key="3">
    <source>
        <dbReference type="ARBA" id="ARBA00022630"/>
    </source>
</evidence>
<reference evidence="8 9" key="2">
    <citation type="journal article" date="2015" name="Eukaryot. Cell">
        <title>Asexual propagation of a virulent clone complex in a human and feline outbreak of sporotrichosis.</title>
        <authorList>
            <person name="Teixeira Mde M."/>
            <person name="Rodrigues A.M."/>
            <person name="Tsui C.K."/>
            <person name="de Almeida L.G."/>
            <person name="Van Diepeningen A.D."/>
            <person name="van den Ende B.G."/>
            <person name="Fernandes G.F."/>
            <person name="Kano R."/>
            <person name="Hamelin R.C."/>
            <person name="Lopes-Bezerra L.M."/>
            <person name="Vasconcelos A.T."/>
            <person name="de Hoog S."/>
            <person name="de Camargo Z.P."/>
            <person name="Felipe M.S."/>
        </authorList>
    </citation>
    <scope>NUCLEOTIDE SEQUENCE [LARGE SCALE GENOMIC DNA]</scope>
    <source>
        <strain evidence="8 9">1099-18</strain>
    </source>
</reference>
<dbReference type="KEGG" id="ssck:SPSK_09377"/>
<dbReference type="InterPro" id="IPR006181">
    <property type="entry name" value="D-amino_acid_oxidase_CS"/>
</dbReference>
<dbReference type="GeneID" id="27671227"/>
<evidence type="ECO:0000313" key="9">
    <source>
        <dbReference type="Proteomes" id="UP000033710"/>
    </source>
</evidence>
<proteinExistence type="inferred from homology"/>
<keyword evidence="4 6" id="KW-0274">FAD</keyword>
<dbReference type="Proteomes" id="UP000033710">
    <property type="component" value="Unassembled WGS sequence"/>
</dbReference>
<dbReference type="Gene3D" id="3.40.50.720">
    <property type="entry name" value="NAD(P)-binding Rossmann-like Domain"/>
    <property type="match status" value="1"/>
</dbReference>
<feature type="binding site" evidence="6">
    <location>
        <position position="295"/>
    </location>
    <ligand>
        <name>D-dopa</name>
        <dbReference type="ChEBI" id="CHEBI:149689"/>
    </ligand>
</feature>
<name>A0A0F2M947_SPOSC</name>
<evidence type="ECO:0000256" key="2">
    <source>
        <dbReference type="ARBA" id="ARBA00006730"/>
    </source>
</evidence>
<evidence type="ECO:0000256" key="4">
    <source>
        <dbReference type="ARBA" id="ARBA00022827"/>
    </source>
</evidence>
<dbReference type="InterPro" id="IPR023209">
    <property type="entry name" value="DAO"/>
</dbReference>
<comment type="cofactor">
    <cofactor evidence="1 6">
        <name>FAD</name>
        <dbReference type="ChEBI" id="CHEBI:57692"/>
    </cofactor>
</comment>
<sequence>MATWTAKDSIVILGAGVIGLDVALVLARKGLGHLVTIVAEYMPGDTAPDYTSPWAGCNYSSISGSDANALRWDRLGYRHLLQLATHHADEAFVARTPSTEIWDDVVPNDKIKIMSEYLENFAVLTPAQLPEGAAFGVTFNTVTIHAPKHLLWLHATLQAAGVTFVRRSVADLPSVVGPHTEIVFNCIGNAAITFTGVKDPKCYPTRGQVLVVRAPGVTRNMMRYGDGYITYVIPRPLSNDQVILGGYLQKHVGDHATYGHETQDILARTTALSSELRGSNGGKGPEVLAVASGLRPSREGGARVERVELVVGGRARALVHNYGAGGTGYQAGYGMALDAVRTIEALLPTAQTVTASL</sequence>
<dbReference type="Pfam" id="PF01266">
    <property type="entry name" value="DAO"/>
    <property type="match status" value="1"/>
</dbReference>
<evidence type="ECO:0000256" key="1">
    <source>
        <dbReference type="ARBA" id="ARBA00001974"/>
    </source>
</evidence>
<dbReference type="PIRSF" id="PIRSF000189">
    <property type="entry name" value="D-aa_oxidase"/>
    <property type="match status" value="1"/>
</dbReference>
<dbReference type="PROSITE" id="PS00677">
    <property type="entry name" value="DAO"/>
    <property type="match status" value="1"/>
</dbReference>
<dbReference type="PANTHER" id="PTHR11530">
    <property type="entry name" value="D-AMINO ACID OXIDASE"/>
    <property type="match status" value="1"/>
</dbReference>
<dbReference type="SUPFAM" id="SSF54373">
    <property type="entry name" value="FAD-linked reductases, C-terminal domain"/>
    <property type="match status" value="1"/>
</dbReference>
<feature type="binding site" evidence="6">
    <location>
        <position position="326"/>
    </location>
    <ligand>
        <name>D-dopa</name>
        <dbReference type="ChEBI" id="CHEBI:149689"/>
    </ligand>
</feature>
<dbReference type="OrthoDB" id="2015447at2759"/>
<evidence type="ECO:0000256" key="6">
    <source>
        <dbReference type="PIRSR" id="PIRSR000189-1"/>
    </source>
</evidence>
<evidence type="ECO:0000313" key="8">
    <source>
        <dbReference type="EMBL" id="KJR85345.1"/>
    </source>
</evidence>
<dbReference type="VEuPathDB" id="FungiDB:SPSK_09377"/>
<dbReference type="GO" id="GO:0003884">
    <property type="term" value="F:D-amino-acid oxidase activity"/>
    <property type="evidence" value="ECO:0007669"/>
    <property type="project" value="InterPro"/>
</dbReference>
<accession>A0A0F2M947</accession>
<feature type="binding site" evidence="6">
    <location>
        <position position="169"/>
    </location>
    <ligand>
        <name>FAD</name>
        <dbReference type="ChEBI" id="CHEBI:57692"/>
    </ligand>
</feature>
<dbReference type="InterPro" id="IPR006076">
    <property type="entry name" value="FAD-dep_OxRdtase"/>
</dbReference>
<organism evidence="8 9">
    <name type="scientific">Sporothrix schenckii 1099-18</name>
    <dbReference type="NCBI Taxonomy" id="1397361"/>
    <lineage>
        <taxon>Eukaryota</taxon>
        <taxon>Fungi</taxon>
        <taxon>Dikarya</taxon>
        <taxon>Ascomycota</taxon>
        <taxon>Pezizomycotina</taxon>
        <taxon>Sordariomycetes</taxon>
        <taxon>Sordariomycetidae</taxon>
        <taxon>Ophiostomatales</taxon>
        <taxon>Ophiostomataceae</taxon>
        <taxon>Sporothrix</taxon>
    </lineage>
</organism>
<dbReference type="SUPFAM" id="SSF51971">
    <property type="entry name" value="Nucleotide-binding domain"/>
    <property type="match status" value="1"/>
</dbReference>
<feature type="binding site" evidence="6">
    <location>
        <begin position="51"/>
        <end position="52"/>
    </location>
    <ligand>
        <name>FAD</name>
        <dbReference type="ChEBI" id="CHEBI:57692"/>
    </ligand>
</feature>
<feature type="domain" description="FAD dependent oxidoreductase" evidence="7">
    <location>
        <begin position="10"/>
        <end position="336"/>
    </location>
</feature>
<dbReference type="PANTHER" id="PTHR11530:SF11">
    <property type="entry name" value="D-ASPARTATE OXIDASE"/>
    <property type="match status" value="1"/>
</dbReference>